<protein>
    <submittedName>
        <fullName evidence="1">Uncharacterized protein</fullName>
    </submittedName>
</protein>
<accession>A0A0E9QXP8</accession>
<dbReference type="AlphaFoldDB" id="A0A0E9QXP8"/>
<name>A0A0E9QXP8_ANGAN</name>
<reference evidence="1" key="1">
    <citation type="submission" date="2014-11" db="EMBL/GenBank/DDBJ databases">
        <authorList>
            <person name="Amaro Gonzalez C."/>
        </authorList>
    </citation>
    <scope>NUCLEOTIDE SEQUENCE</scope>
</reference>
<reference evidence="1" key="2">
    <citation type="journal article" date="2015" name="Fish Shellfish Immunol.">
        <title>Early steps in the European eel (Anguilla anguilla)-Vibrio vulnificus interaction in the gills: Role of the RtxA13 toxin.</title>
        <authorList>
            <person name="Callol A."/>
            <person name="Pajuelo D."/>
            <person name="Ebbesson L."/>
            <person name="Teles M."/>
            <person name="MacKenzie S."/>
            <person name="Amaro C."/>
        </authorList>
    </citation>
    <scope>NUCLEOTIDE SEQUENCE</scope>
</reference>
<dbReference type="EMBL" id="GBXM01087350">
    <property type="protein sequence ID" value="JAH21227.1"/>
    <property type="molecule type" value="Transcribed_RNA"/>
</dbReference>
<evidence type="ECO:0000313" key="1">
    <source>
        <dbReference type="EMBL" id="JAH21227.1"/>
    </source>
</evidence>
<organism evidence="1">
    <name type="scientific">Anguilla anguilla</name>
    <name type="common">European freshwater eel</name>
    <name type="synonym">Muraena anguilla</name>
    <dbReference type="NCBI Taxonomy" id="7936"/>
    <lineage>
        <taxon>Eukaryota</taxon>
        <taxon>Metazoa</taxon>
        <taxon>Chordata</taxon>
        <taxon>Craniata</taxon>
        <taxon>Vertebrata</taxon>
        <taxon>Euteleostomi</taxon>
        <taxon>Actinopterygii</taxon>
        <taxon>Neopterygii</taxon>
        <taxon>Teleostei</taxon>
        <taxon>Anguilliformes</taxon>
        <taxon>Anguillidae</taxon>
        <taxon>Anguilla</taxon>
    </lineage>
</organism>
<proteinExistence type="predicted"/>
<sequence length="50" mass="5600">MLSAALEEVLRPSSPLEKSTQGGNVFMNYGCMRVYPSSCWINLNEYISNV</sequence>